<evidence type="ECO:0000313" key="2">
    <source>
        <dbReference type="Proteomes" id="UP001597185"/>
    </source>
</evidence>
<gene>
    <name evidence="1" type="ORF">ACFR9T_11920</name>
</gene>
<name>A0ABD6C1L1_9EURY</name>
<sequence>MAKLEDITVGDLEAALAEVDGKRETQRLMVAIIYKRGPSVTTSC</sequence>
<proteinExistence type="predicted"/>
<dbReference type="EMBL" id="JBHUDB010000010">
    <property type="protein sequence ID" value="MFD1571287.1"/>
    <property type="molecule type" value="Genomic_DNA"/>
</dbReference>
<keyword evidence="2" id="KW-1185">Reference proteome</keyword>
<evidence type="ECO:0000313" key="1">
    <source>
        <dbReference type="EMBL" id="MFD1571287.1"/>
    </source>
</evidence>
<dbReference type="Proteomes" id="UP001597185">
    <property type="component" value="Unassembled WGS sequence"/>
</dbReference>
<protein>
    <submittedName>
        <fullName evidence="1">Uncharacterized protein</fullName>
    </submittedName>
</protein>
<organism evidence="1 2">
    <name type="scientific">Halorubrum laminariae</name>
    <dbReference type="NCBI Taxonomy" id="1433523"/>
    <lineage>
        <taxon>Archaea</taxon>
        <taxon>Methanobacteriati</taxon>
        <taxon>Methanobacteriota</taxon>
        <taxon>Stenosarchaea group</taxon>
        <taxon>Halobacteria</taxon>
        <taxon>Halobacteriales</taxon>
        <taxon>Haloferacaceae</taxon>
        <taxon>Halorubrum</taxon>
    </lineage>
</organism>
<accession>A0ABD6C1L1</accession>
<dbReference type="RefSeq" id="WP_256418990.1">
    <property type="nucleotide sequence ID" value="NZ_JANHDL010000011.1"/>
</dbReference>
<dbReference type="AlphaFoldDB" id="A0ABD6C1L1"/>
<comment type="caution">
    <text evidence="1">The sequence shown here is derived from an EMBL/GenBank/DDBJ whole genome shotgun (WGS) entry which is preliminary data.</text>
</comment>
<reference evidence="1 2" key="1">
    <citation type="journal article" date="2019" name="Int. J. Syst. Evol. Microbiol.">
        <title>The Global Catalogue of Microorganisms (GCM) 10K type strain sequencing project: providing services to taxonomists for standard genome sequencing and annotation.</title>
        <authorList>
            <consortium name="The Broad Institute Genomics Platform"/>
            <consortium name="The Broad Institute Genome Sequencing Center for Infectious Disease"/>
            <person name="Wu L."/>
            <person name="Ma J."/>
        </authorList>
    </citation>
    <scope>NUCLEOTIDE SEQUENCE [LARGE SCALE GENOMIC DNA]</scope>
    <source>
        <strain evidence="1 2">CGMCC 1.12689</strain>
    </source>
</reference>